<organism evidence="2 3">
    <name type="scientific">Brevibacillus invocatus</name>
    <dbReference type="NCBI Taxonomy" id="173959"/>
    <lineage>
        <taxon>Bacteria</taxon>
        <taxon>Bacillati</taxon>
        <taxon>Bacillota</taxon>
        <taxon>Bacilli</taxon>
        <taxon>Bacillales</taxon>
        <taxon>Paenibacillaceae</taxon>
        <taxon>Brevibacillus</taxon>
    </lineage>
</organism>
<dbReference type="AlphaFoldDB" id="A0A3M8CID8"/>
<keyword evidence="1" id="KW-1133">Transmembrane helix</keyword>
<protein>
    <submittedName>
        <fullName evidence="2">Sporulation protein</fullName>
    </submittedName>
</protein>
<keyword evidence="1" id="KW-0472">Membrane</keyword>
<dbReference type="RefSeq" id="WP_122908287.1">
    <property type="nucleotide sequence ID" value="NZ_CBCSBE010000001.1"/>
</dbReference>
<evidence type="ECO:0000313" key="3">
    <source>
        <dbReference type="Proteomes" id="UP000282028"/>
    </source>
</evidence>
<gene>
    <name evidence="2" type="ORF">EDM52_06975</name>
</gene>
<dbReference type="Pfam" id="PF09577">
    <property type="entry name" value="Spore_YpjB"/>
    <property type="match status" value="1"/>
</dbReference>
<dbReference type="OrthoDB" id="2464294at2"/>
<keyword evidence="1" id="KW-0812">Transmembrane</keyword>
<reference evidence="2 3" key="1">
    <citation type="submission" date="2018-10" db="EMBL/GenBank/DDBJ databases">
        <title>Phylogenomics of Brevibacillus.</title>
        <authorList>
            <person name="Dunlap C."/>
        </authorList>
    </citation>
    <scope>NUCLEOTIDE SEQUENCE [LARGE SCALE GENOMIC DNA]</scope>
    <source>
        <strain evidence="2 3">JCM 12215</strain>
    </source>
</reference>
<dbReference type="InterPro" id="IPR014231">
    <property type="entry name" value="Spore_YpjB"/>
</dbReference>
<evidence type="ECO:0000256" key="1">
    <source>
        <dbReference type="SAM" id="Phobius"/>
    </source>
</evidence>
<evidence type="ECO:0000313" key="2">
    <source>
        <dbReference type="EMBL" id="RNB75323.1"/>
    </source>
</evidence>
<accession>A0A3M8CID8</accession>
<keyword evidence="3" id="KW-1185">Reference proteome</keyword>
<sequence>MKKNIRYLSIFLLIGIFLSWPIHSLYTRLAQPVEEKQLADLDQIAQQLLTNVKKGDLEGARERIDLLALRFPNQHLPIPIRIDTLNAVTQSILAAKQSIHSPSENEQQLLWHATRVRIAIDALTNDQQPMWRSYYPSFITQVQNLQQAAVERDFEAFREQFEENYRLFLAIKPAMSIQLEEAKMTGITSTYEMISKEIRKGDKDWQLVREALRNLNSDLEDAFVGEEKSTFTRLMMRPDSPLLITTSISIAVIVALSYVAYRKYEGEFRST</sequence>
<proteinExistence type="predicted"/>
<comment type="caution">
    <text evidence="2">The sequence shown here is derived from an EMBL/GenBank/DDBJ whole genome shotgun (WGS) entry which is preliminary data.</text>
</comment>
<feature type="transmembrane region" description="Helical" evidence="1">
    <location>
        <begin position="242"/>
        <end position="261"/>
    </location>
</feature>
<dbReference type="Proteomes" id="UP000282028">
    <property type="component" value="Unassembled WGS sequence"/>
</dbReference>
<name>A0A3M8CID8_9BACL</name>
<dbReference type="EMBL" id="RHHR01000010">
    <property type="protein sequence ID" value="RNB75323.1"/>
    <property type="molecule type" value="Genomic_DNA"/>
</dbReference>